<evidence type="ECO:0000256" key="4">
    <source>
        <dbReference type="ARBA" id="ARBA00023186"/>
    </source>
</evidence>
<evidence type="ECO:0000256" key="5">
    <source>
        <dbReference type="ARBA" id="ARBA00023235"/>
    </source>
</evidence>
<gene>
    <name evidence="8" type="ORF">A3A33_02095</name>
</gene>
<dbReference type="SUPFAM" id="SSF52029">
    <property type="entry name" value="GroEL apical domain-like"/>
    <property type="match status" value="1"/>
</dbReference>
<dbReference type="SUPFAM" id="SSF54849">
    <property type="entry name" value="GroEL-intermediate domain like"/>
    <property type="match status" value="1"/>
</dbReference>
<dbReference type="EMBL" id="MGKP01000022">
    <property type="protein sequence ID" value="OGN28269.1"/>
    <property type="molecule type" value="Genomic_DNA"/>
</dbReference>
<dbReference type="InterPro" id="IPR027410">
    <property type="entry name" value="TCP-1-like_intermed_sf"/>
</dbReference>
<dbReference type="Gene3D" id="3.50.7.10">
    <property type="entry name" value="GroEL"/>
    <property type="match status" value="1"/>
</dbReference>
<keyword evidence="2" id="KW-0547">Nucleotide-binding</keyword>
<comment type="function">
    <text evidence="7">Together with its co-chaperonin GroES, plays an essential role in assisting protein folding. The GroEL-GroES system forms a nano-cage that allows encapsulation of the non-native substrate proteins and provides a physical environment optimized to promote and accelerate protein folding.</text>
</comment>
<dbReference type="NCBIfam" id="TIGR02348">
    <property type="entry name" value="GroEL"/>
    <property type="match status" value="1"/>
</dbReference>
<accession>A0A1F8GV10</accession>
<dbReference type="PROSITE" id="PS00296">
    <property type="entry name" value="CHAPERONINS_CPN60"/>
    <property type="match status" value="1"/>
</dbReference>
<dbReference type="GO" id="GO:0016853">
    <property type="term" value="F:isomerase activity"/>
    <property type="evidence" value="ECO:0007669"/>
    <property type="project" value="UniProtKB-KW"/>
</dbReference>
<dbReference type="PANTHER" id="PTHR45633">
    <property type="entry name" value="60 KDA HEAT SHOCK PROTEIN, MITOCHONDRIAL"/>
    <property type="match status" value="1"/>
</dbReference>
<dbReference type="STRING" id="1802701.A3A33_02095"/>
<protein>
    <recommendedName>
        <fullName evidence="7">60 kDa chaperonin</fullName>
    </recommendedName>
</protein>
<keyword evidence="3" id="KW-0067">ATP-binding</keyword>
<dbReference type="GO" id="GO:0140662">
    <property type="term" value="F:ATP-dependent protein folding chaperone"/>
    <property type="evidence" value="ECO:0007669"/>
    <property type="project" value="InterPro"/>
</dbReference>
<keyword evidence="5" id="KW-0413">Isomerase</keyword>
<dbReference type="GO" id="GO:0005524">
    <property type="term" value="F:ATP binding"/>
    <property type="evidence" value="ECO:0007669"/>
    <property type="project" value="UniProtKB-KW"/>
</dbReference>
<dbReference type="NCBIfam" id="NF009488">
    <property type="entry name" value="PRK12850.1"/>
    <property type="match status" value="1"/>
</dbReference>
<dbReference type="Proteomes" id="UP000179047">
    <property type="component" value="Unassembled WGS sequence"/>
</dbReference>
<keyword evidence="4" id="KW-0143">Chaperone</keyword>
<dbReference type="NCBIfam" id="NF009489">
    <property type="entry name" value="PRK12851.1"/>
    <property type="match status" value="1"/>
</dbReference>
<evidence type="ECO:0000313" key="8">
    <source>
        <dbReference type="EMBL" id="OGN28269.1"/>
    </source>
</evidence>
<dbReference type="FunFam" id="3.50.7.10:FF:000001">
    <property type="entry name" value="60 kDa chaperonin"/>
    <property type="match status" value="1"/>
</dbReference>
<proteinExistence type="inferred from homology"/>
<dbReference type="Pfam" id="PF00118">
    <property type="entry name" value="Cpn60_TCP1"/>
    <property type="match status" value="1"/>
</dbReference>
<dbReference type="NCBIfam" id="NF009487">
    <property type="entry name" value="PRK12849.1"/>
    <property type="match status" value="1"/>
</dbReference>
<evidence type="ECO:0000256" key="7">
    <source>
        <dbReference type="RuleBase" id="RU000419"/>
    </source>
</evidence>
<dbReference type="InterPro" id="IPR001844">
    <property type="entry name" value="Cpn60/GroEL"/>
</dbReference>
<evidence type="ECO:0000256" key="3">
    <source>
        <dbReference type="ARBA" id="ARBA00022840"/>
    </source>
</evidence>
<dbReference type="InterPro" id="IPR018370">
    <property type="entry name" value="Chaperonin_Cpn60_CS"/>
</dbReference>
<name>A0A1F8GV10_9BACT</name>
<comment type="caution">
    <text evidence="8">The sequence shown here is derived from an EMBL/GenBank/DDBJ whole genome shotgun (WGS) entry which is preliminary data.</text>
</comment>
<organism evidence="8 9">
    <name type="scientific">Candidatus Yanofskybacteria bacterium RIFCSPLOWO2_01_FULL_49_25</name>
    <dbReference type="NCBI Taxonomy" id="1802701"/>
    <lineage>
        <taxon>Bacteria</taxon>
        <taxon>Candidatus Yanofskyibacteriota</taxon>
    </lineage>
</organism>
<dbReference type="GO" id="GO:0042026">
    <property type="term" value="P:protein refolding"/>
    <property type="evidence" value="ECO:0007669"/>
    <property type="project" value="InterPro"/>
</dbReference>
<evidence type="ECO:0000256" key="1">
    <source>
        <dbReference type="ARBA" id="ARBA00006607"/>
    </source>
</evidence>
<evidence type="ECO:0000313" key="9">
    <source>
        <dbReference type="Proteomes" id="UP000179047"/>
    </source>
</evidence>
<evidence type="ECO:0000256" key="6">
    <source>
        <dbReference type="RuleBase" id="RU000418"/>
    </source>
</evidence>
<dbReference type="InterPro" id="IPR002423">
    <property type="entry name" value="Cpn60/GroEL/TCP-1"/>
</dbReference>
<dbReference type="Gene3D" id="1.10.560.10">
    <property type="entry name" value="GroEL-like equatorial domain"/>
    <property type="match status" value="1"/>
</dbReference>
<dbReference type="AlphaFoldDB" id="A0A1F8GV10"/>
<dbReference type="NCBIfam" id="NF000592">
    <property type="entry name" value="PRK00013.1"/>
    <property type="match status" value="1"/>
</dbReference>
<dbReference type="CDD" id="cd03344">
    <property type="entry name" value="GroEL"/>
    <property type="match status" value="1"/>
</dbReference>
<dbReference type="InterPro" id="IPR027413">
    <property type="entry name" value="GROEL-like_equatorial_sf"/>
</dbReference>
<evidence type="ECO:0000256" key="2">
    <source>
        <dbReference type="ARBA" id="ARBA00022741"/>
    </source>
</evidence>
<dbReference type="PRINTS" id="PR00298">
    <property type="entry name" value="CHAPERONIN60"/>
</dbReference>
<sequence>MAKQILFNESARESMKKGIDKLALAVTMTLGPRGRAVVIEKSYGAPQVTFDGVTVAKEIELQDKWENLGAEFIKQAADKTNDKVGDGTTTSVVLAHAMIDEGEKIIREKGFNVIQLAEELKKMSETVVIRSLESQKEDINDNKKIEEVAALSSKDAGMGKLIAEVMAKVGKEGVVTIDDSNTLGNSYEVVEGLQFDRGYLSQYMITNQERMEAVLEDPYILVTDKKISAIADFIKLLEKIVSSPAGGGKKELVIIADEVDGEALATLVVNKLRGVFNVLAVKAPGFGDRRKDMLQDIATVTGATFISEDLGKKLESADISDLGRAQKVISDKDNTTIVGGKGDKKKIDERVNQVKVQIKKTDSEYEKKNLNERVGKMSGGVAVIKVGAPTETAQKELKQRVEDAVSATRAAMEEGIVPGGGMALFNIYRITSANAEQHLTPVVLAAQRIIFRALRAPINAIIQNSGGDQDVLGELSKNKYDLKDKWLGFNASTNKVGDLKEAGIIDPLKVTKTAFLNAISVAANYLTIGAAVTEIPEKNPATVGPQMPQGGGMDY</sequence>
<dbReference type="Gene3D" id="3.30.260.10">
    <property type="entry name" value="TCP-1-like chaperonin intermediate domain"/>
    <property type="match status" value="1"/>
</dbReference>
<comment type="subunit">
    <text evidence="7">Forms a cylinder of 14 subunits composed of two heptameric rings stacked back-to-back. Interacts with the co-chaperonin GroES.</text>
</comment>
<dbReference type="InterPro" id="IPR027409">
    <property type="entry name" value="GroEL-like_apical_dom_sf"/>
</dbReference>
<reference evidence="8 9" key="1">
    <citation type="journal article" date="2016" name="Nat. Commun.">
        <title>Thousands of microbial genomes shed light on interconnected biogeochemical processes in an aquifer system.</title>
        <authorList>
            <person name="Anantharaman K."/>
            <person name="Brown C.T."/>
            <person name="Hug L.A."/>
            <person name="Sharon I."/>
            <person name="Castelle C.J."/>
            <person name="Probst A.J."/>
            <person name="Thomas B.C."/>
            <person name="Singh A."/>
            <person name="Wilkins M.J."/>
            <person name="Karaoz U."/>
            <person name="Brodie E.L."/>
            <person name="Williams K.H."/>
            <person name="Hubbard S.S."/>
            <person name="Banfield J.F."/>
        </authorList>
    </citation>
    <scope>NUCLEOTIDE SEQUENCE [LARGE SCALE GENOMIC DNA]</scope>
</reference>
<dbReference type="SUPFAM" id="SSF48592">
    <property type="entry name" value="GroEL equatorial domain-like"/>
    <property type="match status" value="1"/>
</dbReference>
<comment type="similarity">
    <text evidence="1 6">Belongs to the chaperonin (HSP60) family.</text>
</comment>